<keyword evidence="3" id="KW-0067">ATP-binding</keyword>
<protein>
    <recommendedName>
        <fullName evidence="5">AAA+ ATPase domain-containing protein</fullName>
    </recommendedName>
</protein>
<dbReference type="Pfam" id="PF00004">
    <property type="entry name" value="AAA"/>
    <property type="match status" value="3"/>
</dbReference>
<dbReference type="SUPFAM" id="SSF52540">
    <property type="entry name" value="P-loop containing nucleoside triphosphate hydrolases"/>
    <property type="match status" value="3"/>
</dbReference>
<dbReference type="Gene3D" id="3.40.50.300">
    <property type="entry name" value="P-loop containing nucleotide triphosphate hydrolases"/>
    <property type="match status" value="3"/>
</dbReference>
<evidence type="ECO:0000256" key="4">
    <source>
        <dbReference type="SAM" id="MobiDB-lite"/>
    </source>
</evidence>
<dbReference type="GO" id="GO:0016887">
    <property type="term" value="F:ATP hydrolysis activity"/>
    <property type="evidence" value="ECO:0007669"/>
    <property type="project" value="InterPro"/>
</dbReference>
<dbReference type="PANTHER" id="PTHR43392:SF2">
    <property type="entry name" value="AAA-TYPE ATPASE FAMILY PROTEIN _ ANKYRIN REPEAT FAMILY PROTEIN"/>
    <property type="match status" value="1"/>
</dbReference>
<evidence type="ECO:0000259" key="5">
    <source>
        <dbReference type="SMART" id="SM00382"/>
    </source>
</evidence>
<dbReference type="GO" id="GO:0005524">
    <property type="term" value="F:ATP binding"/>
    <property type="evidence" value="ECO:0007669"/>
    <property type="project" value="UniProtKB-KW"/>
</dbReference>
<dbReference type="InterPro" id="IPR050773">
    <property type="entry name" value="CbxX/CfxQ_RuBisCO_ESX"/>
</dbReference>
<feature type="domain" description="AAA+ ATPase" evidence="5">
    <location>
        <begin position="1027"/>
        <end position="1165"/>
    </location>
</feature>
<reference evidence="6" key="1">
    <citation type="submission" date="2023-06" db="EMBL/GenBank/DDBJ databases">
        <authorList>
            <person name="Noh H."/>
        </authorList>
    </citation>
    <scope>NUCLEOTIDE SEQUENCE</scope>
    <source>
        <strain evidence="6">DUCC20226</strain>
    </source>
</reference>
<dbReference type="AlphaFoldDB" id="A0AAD9W846"/>
<accession>A0AAD9W846</accession>
<evidence type="ECO:0000256" key="2">
    <source>
        <dbReference type="ARBA" id="ARBA00022741"/>
    </source>
</evidence>
<evidence type="ECO:0000313" key="7">
    <source>
        <dbReference type="Proteomes" id="UP001265746"/>
    </source>
</evidence>
<dbReference type="InterPro" id="IPR003959">
    <property type="entry name" value="ATPase_AAA_core"/>
</dbReference>
<dbReference type="FunFam" id="3.40.50.300:FF:000216">
    <property type="entry name" value="Type VII secretion ATPase EccA"/>
    <property type="match status" value="2"/>
</dbReference>
<proteinExistence type="inferred from homology"/>
<feature type="compositionally biased region" description="Polar residues" evidence="4">
    <location>
        <begin position="7"/>
        <end position="24"/>
    </location>
</feature>
<dbReference type="InterPro" id="IPR003593">
    <property type="entry name" value="AAA+_ATPase"/>
</dbReference>
<feature type="compositionally biased region" description="Polar residues" evidence="4">
    <location>
        <begin position="145"/>
        <end position="158"/>
    </location>
</feature>
<organism evidence="6 7">
    <name type="scientific">Phomopsis amygdali</name>
    <name type="common">Fusicoccum amygdali</name>
    <dbReference type="NCBI Taxonomy" id="1214568"/>
    <lineage>
        <taxon>Eukaryota</taxon>
        <taxon>Fungi</taxon>
        <taxon>Dikarya</taxon>
        <taxon>Ascomycota</taxon>
        <taxon>Pezizomycotina</taxon>
        <taxon>Sordariomycetes</taxon>
        <taxon>Sordariomycetidae</taxon>
        <taxon>Diaporthales</taxon>
        <taxon>Diaporthaceae</taxon>
        <taxon>Diaporthe</taxon>
    </lineage>
</organism>
<dbReference type="EMBL" id="JAUJFL010000001">
    <property type="protein sequence ID" value="KAK2614550.1"/>
    <property type="molecule type" value="Genomic_DNA"/>
</dbReference>
<dbReference type="InterPro" id="IPR027417">
    <property type="entry name" value="P-loop_NTPase"/>
</dbReference>
<comment type="caution">
    <text evidence="6">The sequence shown here is derived from an EMBL/GenBank/DDBJ whole genome shotgun (WGS) entry which is preliminary data.</text>
</comment>
<feature type="compositionally biased region" description="Basic and acidic residues" evidence="4">
    <location>
        <begin position="377"/>
        <end position="386"/>
    </location>
</feature>
<keyword evidence="7" id="KW-1185">Reference proteome</keyword>
<dbReference type="CDD" id="cd00009">
    <property type="entry name" value="AAA"/>
    <property type="match status" value="2"/>
</dbReference>
<feature type="compositionally biased region" description="Polar residues" evidence="4">
    <location>
        <begin position="180"/>
        <end position="196"/>
    </location>
</feature>
<keyword evidence="2" id="KW-0547">Nucleotide-binding</keyword>
<dbReference type="PRINTS" id="PR00819">
    <property type="entry name" value="CBXCFQXSUPER"/>
</dbReference>
<feature type="compositionally biased region" description="Basic and acidic residues" evidence="4">
    <location>
        <begin position="419"/>
        <end position="433"/>
    </location>
</feature>
<feature type="compositionally biased region" description="Polar residues" evidence="4">
    <location>
        <begin position="256"/>
        <end position="273"/>
    </location>
</feature>
<dbReference type="PANTHER" id="PTHR43392">
    <property type="entry name" value="AAA-TYPE ATPASE FAMILY PROTEIN / ANKYRIN REPEAT FAMILY PROTEIN"/>
    <property type="match status" value="1"/>
</dbReference>
<dbReference type="SMART" id="SM00382">
    <property type="entry name" value="AAA"/>
    <property type="match status" value="3"/>
</dbReference>
<gene>
    <name evidence="6" type="ORF">N8I77_001361</name>
</gene>
<feature type="region of interest" description="Disordered" evidence="4">
    <location>
        <begin position="339"/>
        <end position="433"/>
    </location>
</feature>
<name>A0AAD9W846_PHOAM</name>
<feature type="region of interest" description="Disordered" evidence="4">
    <location>
        <begin position="1"/>
        <end position="24"/>
    </location>
</feature>
<feature type="compositionally biased region" description="Polar residues" evidence="4">
    <location>
        <begin position="216"/>
        <end position="228"/>
    </location>
</feature>
<feature type="region of interest" description="Disordered" evidence="4">
    <location>
        <begin position="124"/>
        <end position="308"/>
    </location>
</feature>
<dbReference type="FunFam" id="1.10.8.60:FF:000160">
    <property type="entry name" value="WGS project CABT00000000 data, contig 2.55"/>
    <property type="match status" value="1"/>
</dbReference>
<dbReference type="InterPro" id="IPR041627">
    <property type="entry name" value="AAA_lid_6"/>
</dbReference>
<feature type="compositionally biased region" description="Basic and acidic residues" evidence="4">
    <location>
        <begin position="293"/>
        <end position="302"/>
    </location>
</feature>
<evidence type="ECO:0000256" key="3">
    <source>
        <dbReference type="ARBA" id="ARBA00022840"/>
    </source>
</evidence>
<comment type="similarity">
    <text evidence="1">Belongs to the CbxX/CfxQ family.</text>
</comment>
<dbReference type="Gene3D" id="1.10.8.60">
    <property type="match status" value="2"/>
</dbReference>
<dbReference type="Proteomes" id="UP001265746">
    <property type="component" value="Unassembled WGS sequence"/>
</dbReference>
<feature type="domain" description="AAA+ ATPase" evidence="5">
    <location>
        <begin position="749"/>
        <end position="911"/>
    </location>
</feature>
<evidence type="ECO:0000313" key="6">
    <source>
        <dbReference type="EMBL" id="KAK2614550.1"/>
    </source>
</evidence>
<sequence>MAVTRESVLQSPTSEATKQSLPPNGVDLSSGQFALNTCVEVYCEDHKNTKAVLRLSGTFSVEFSQDAGLVQRDALKPCEAAGCNLQTTLTQSDPTPRLYTTALQNALFKGAVLKLSSECDQKIDQDHSDCSSTSDMSLSASSEDTVATSDTQDSSSDIASAEDPSSAGSPLEKSKDDGLENQTGADGENQVANSKPSLLIPSEKESGEELQETAAKESSQAAAPSTEQAKSEEVVAEVTQKAIQSAEKPELDFTRVSESASHPRTTNDASTLSVAKKLSKEAKTQRSAALKKKREEMKKEHEEQVEDLMEEIAHQREVLRSRRDQKKQKQKLQALQKQLERLCKKEVDDDDYETSGDEEDADEENSPENSESSSENLDDKDKKANDDDSATEEPDPSAADEKGSVEAEDPNAWPVVSSKAKEEWETRKKSRDEENSHLDGIMDFIGLESVKAKMLEIKTLVDTARRQDVVLSKERFNTVLVGNSGTGKTTLAKLYAKFLSSLELADDFLATTSGSKLVYEGINDLKNCISQIDERGVVMIDDAHILRPDISSTGRKVLDYLVTEMDRLQGNVIFIFTGSGKDMDTFMSHNQSLQSRIPFTISFDDYQDTELLQILEKQLHEKFNGKMKVDKGVNGLYMRIVARRMGRCRGPSNFGNAREVENTLLRMLFRQAVRLEECRKSDKEADDLFLTMEDIVGPPPSTALESSKAWKDLQAMVGLKSVKESLKALVHRLQINYDRELAEKPVVDCPLNRIFLGNPGTGKTTVAKHYGQIMVDIGLLTDGEVVVKSPADFIGEYLGESENITKRILASTRGKVLIIDEAYALSDSSDESNEHGSGNIYKTAIIDTLVANIQGAPNECILLLGYRDRMERMFQASNPGLSRRFPMSSAFEFDDFTDEELREILDLKLKDQGFTASDKAKSVAMEVLSRARNHRNFGNAGEIDILFSRAKELQQGRLASCTDEYDPFLLESQDFDADFERPTHAEVRIRDLFKDFVGADDLVEKLVGYSRMVQNAKALEMEPRSQIPFNYLFRGPPGTGKTTTARRIGQVFYDMGLLATNQVYDCSTTDLIGEFLGQTGPKTQKVFQRALGKVLFIDEAYRFNDDNNFGKEALIEMLNLLTKEAYKNKLVVILAGYNDDINKLLKVNAGLGSRFPEVIQFESLKPKDCVQLFVQRLEEQKLDASAVKPAPVKGKLQSAFERLSALPDWGNARDVDALAKAVFGRILKDSSAEKPELVAKVDAVDAEVDAMITEREQRNGESCPVTHLYL</sequence>
<feature type="compositionally biased region" description="Low complexity" evidence="4">
    <location>
        <begin position="130"/>
        <end position="144"/>
    </location>
</feature>
<dbReference type="Pfam" id="PF17866">
    <property type="entry name" value="AAA_lid_6"/>
    <property type="match status" value="2"/>
</dbReference>
<evidence type="ECO:0000256" key="1">
    <source>
        <dbReference type="ARBA" id="ARBA00010378"/>
    </source>
</evidence>
<feature type="domain" description="AAA+ ATPase" evidence="5">
    <location>
        <begin position="474"/>
        <end position="603"/>
    </location>
</feature>
<dbReference type="InterPro" id="IPR000641">
    <property type="entry name" value="CbxX/CfxQ"/>
</dbReference>
<feature type="compositionally biased region" description="Acidic residues" evidence="4">
    <location>
        <begin position="348"/>
        <end position="366"/>
    </location>
</feature>